<dbReference type="InterPro" id="IPR058245">
    <property type="entry name" value="NreC/VraR/RcsB-like_REC"/>
</dbReference>
<dbReference type="InterPro" id="IPR001789">
    <property type="entry name" value="Sig_transdc_resp-reg_receiver"/>
</dbReference>
<dbReference type="InterPro" id="IPR000792">
    <property type="entry name" value="Tscrpt_reg_LuxR_C"/>
</dbReference>
<dbReference type="EMBL" id="RJJE01000003">
    <property type="protein sequence ID" value="RNI31911.1"/>
    <property type="molecule type" value="Genomic_DNA"/>
</dbReference>
<accession>A0A3M9N288</accession>
<dbReference type="SMART" id="SM00421">
    <property type="entry name" value="HTH_LUXR"/>
    <property type="match status" value="1"/>
</dbReference>
<dbReference type="PROSITE" id="PS50110">
    <property type="entry name" value="RESPONSE_REGULATORY"/>
    <property type="match status" value="1"/>
</dbReference>
<dbReference type="SMART" id="SM00448">
    <property type="entry name" value="REC"/>
    <property type="match status" value="1"/>
</dbReference>
<protein>
    <submittedName>
        <fullName evidence="6">DNA-binding response regulator</fullName>
    </submittedName>
</protein>
<evidence type="ECO:0000256" key="1">
    <source>
        <dbReference type="ARBA" id="ARBA00022553"/>
    </source>
</evidence>
<keyword evidence="7" id="KW-1185">Reference proteome</keyword>
<dbReference type="OrthoDB" id="9797341at2"/>
<dbReference type="Gene3D" id="3.40.50.2300">
    <property type="match status" value="1"/>
</dbReference>
<feature type="modified residue" description="4-aspartylphosphate" evidence="3">
    <location>
        <position position="54"/>
    </location>
</feature>
<dbReference type="GO" id="GO:0006355">
    <property type="term" value="P:regulation of DNA-templated transcription"/>
    <property type="evidence" value="ECO:0007669"/>
    <property type="project" value="InterPro"/>
</dbReference>
<feature type="domain" description="HTH luxR-type" evidence="4">
    <location>
        <begin position="149"/>
        <end position="214"/>
    </location>
</feature>
<dbReference type="GO" id="GO:0000160">
    <property type="term" value="P:phosphorelay signal transduction system"/>
    <property type="evidence" value="ECO:0007669"/>
    <property type="project" value="InterPro"/>
</dbReference>
<dbReference type="Pfam" id="PF00196">
    <property type="entry name" value="GerE"/>
    <property type="match status" value="1"/>
</dbReference>
<organism evidence="6 7">
    <name type="scientific">Rufibacter immobilis</name>
    <dbReference type="NCBI Taxonomy" id="1348778"/>
    <lineage>
        <taxon>Bacteria</taxon>
        <taxon>Pseudomonadati</taxon>
        <taxon>Bacteroidota</taxon>
        <taxon>Cytophagia</taxon>
        <taxon>Cytophagales</taxon>
        <taxon>Hymenobacteraceae</taxon>
        <taxon>Rufibacter</taxon>
    </lineage>
</organism>
<evidence type="ECO:0000313" key="7">
    <source>
        <dbReference type="Proteomes" id="UP000271010"/>
    </source>
</evidence>
<keyword evidence="1 3" id="KW-0597">Phosphoprotein</keyword>
<sequence>MIKVILVDDHTLIRDGLKSLLKSEKTIQIVGEAENGQQLLELLETTTPDVIMLDLNMPIMDGFETLGHLQQKHPNAKVLILTMLDQESYVHKVRSSGAMGYVLKTAGRDELVHAIKTVANDNSFICSEVALRLLNRVNSEGTTVSESNLKRNNPELSKRELEVLRLIAEGYTNAEIADKLFASKRTIESHRQHLIEKTKARNTATLIKYALQQGLID</sequence>
<dbReference type="PANTHER" id="PTHR43214:SF43">
    <property type="entry name" value="TWO-COMPONENT RESPONSE REGULATOR"/>
    <property type="match status" value="1"/>
</dbReference>
<comment type="caution">
    <text evidence="6">The sequence shown here is derived from an EMBL/GenBank/DDBJ whole genome shotgun (WGS) entry which is preliminary data.</text>
</comment>
<name>A0A3M9N288_9BACT</name>
<dbReference type="Pfam" id="PF00072">
    <property type="entry name" value="Response_reg"/>
    <property type="match status" value="1"/>
</dbReference>
<dbReference type="InterPro" id="IPR039420">
    <property type="entry name" value="WalR-like"/>
</dbReference>
<reference evidence="6 7" key="1">
    <citation type="submission" date="2018-11" db="EMBL/GenBank/DDBJ databases">
        <title>Rufibacter latericius sp. nov., isolated from water in Baiyang Lake.</title>
        <authorList>
            <person name="Yang Y."/>
        </authorList>
    </citation>
    <scope>NUCLEOTIDE SEQUENCE [LARGE SCALE GENOMIC DNA]</scope>
    <source>
        <strain evidence="6 7">MCC P1</strain>
    </source>
</reference>
<proteinExistence type="predicted"/>
<dbReference type="PANTHER" id="PTHR43214">
    <property type="entry name" value="TWO-COMPONENT RESPONSE REGULATOR"/>
    <property type="match status" value="1"/>
</dbReference>
<dbReference type="Proteomes" id="UP000271010">
    <property type="component" value="Unassembled WGS sequence"/>
</dbReference>
<dbReference type="SUPFAM" id="SSF46894">
    <property type="entry name" value="C-terminal effector domain of the bipartite response regulators"/>
    <property type="match status" value="1"/>
</dbReference>
<dbReference type="SUPFAM" id="SSF52172">
    <property type="entry name" value="CheY-like"/>
    <property type="match status" value="1"/>
</dbReference>
<feature type="domain" description="Response regulatory" evidence="5">
    <location>
        <begin position="3"/>
        <end position="119"/>
    </location>
</feature>
<gene>
    <name evidence="6" type="ORF">EFA69_05215</name>
</gene>
<evidence type="ECO:0000313" key="6">
    <source>
        <dbReference type="EMBL" id="RNI31911.1"/>
    </source>
</evidence>
<evidence type="ECO:0000256" key="3">
    <source>
        <dbReference type="PROSITE-ProRule" id="PRU00169"/>
    </source>
</evidence>
<dbReference type="InterPro" id="IPR016032">
    <property type="entry name" value="Sig_transdc_resp-reg_C-effctor"/>
</dbReference>
<dbReference type="PRINTS" id="PR00038">
    <property type="entry name" value="HTHLUXR"/>
</dbReference>
<dbReference type="PROSITE" id="PS50043">
    <property type="entry name" value="HTH_LUXR_2"/>
    <property type="match status" value="1"/>
</dbReference>
<evidence type="ECO:0000259" key="4">
    <source>
        <dbReference type="PROSITE" id="PS50043"/>
    </source>
</evidence>
<dbReference type="GO" id="GO:0003677">
    <property type="term" value="F:DNA binding"/>
    <property type="evidence" value="ECO:0007669"/>
    <property type="project" value="UniProtKB-KW"/>
</dbReference>
<evidence type="ECO:0000259" key="5">
    <source>
        <dbReference type="PROSITE" id="PS50110"/>
    </source>
</evidence>
<evidence type="ECO:0000256" key="2">
    <source>
        <dbReference type="ARBA" id="ARBA00023125"/>
    </source>
</evidence>
<dbReference type="CDD" id="cd06170">
    <property type="entry name" value="LuxR_C_like"/>
    <property type="match status" value="1"/>
</dbReference>
<dbReference type="RefSeq" id="WP_123132047.1">
    <property type="nucleotide sequence ID" value="NZ_RJJE01000003.1"/>
</dbReference>
<keyword evidence="2 6" id="KW-0238">DNA-binding</keyword>
<dbReference type="CDD" id="cd17535">
    <property type="entry name" value="REC_NarL-like"/>
    <property type="match status" value="1"/>
</dbReference>
<dbReference type="AlphaFoldDB" id="A0A3M9N288"/>
<dbReference type="InterPro" id="IPR011006">
    <property type="entry name" value="CheY-like_superfamily"/>
</dbReference>